<gene>
    <name evidence="3" type="ORF">J5N97_003352</name>
</gene>
<proteinExistence type="predicted"/>
<evidence type="ECO:0000259" key="2">
    <source>
        <dbReference type="Pfam" id="PF22936"/>
    </source>
</evidence>
<evidence type="ECO:0000313" key="4">
    <source>
        <dbReference type="Proteomes" id="UP001085076"/>
    </source>
</evidence>
<dbReference type="InterPro" id="IPR054722">
    <property type="entry name" value="PolX-like_BBD"/>
</dbReference>
<keyword evidence="4" id="KW-1185">Reference proteome</keyword>
<sequence>MQLSTLQKKDLSISDYFRKVKNLTDTLSAIGNPLQEEEIVSYLLAGLGSEYDPLVTSVTTRIDPITMGDLYAHLLSFELRLEHNSTSLQIAATNNVSRNPTNQGRGSSRNNRGRGRGRGGRFPNGCGNPAQGSNGPRSICQVCGKPGREALHCYHRFDHTYSEENRVAATITGNSYSVDPNWYVDIGATDHITNDLERLTTKESYGGSDQVQVANGAGLSITYTGNSSLAGYTKPLFLKNILHVPQINRHLLSVHKLALDNNAFVEFHPDCFLVKDQATKTTILKGKYKGGLYALAHCRPNQALFSAKITQEQWH</sequence>
<protein>
    <recommendedName>
        <fullName evidence="2">Retrovirus-related Pol polyprotein from transposon TNT 1-94-like beta-barrel domain-containing protein</fullName>
    </recommendedName>
</protein>
<accession>A0A9D5D419</accession>
<evidence type="ECO:0000256" key="1">
    <source>
        <dbReference type="SAM" id="MobiDB-lite"/>
    </source>
</evidence>
<name>A0A9D5D419_9LILI</name>
<dbReference type="Pfam" id="PF14223">
    <property type="entry name" value="Retrotran_gag_2"/>
    <property type="match status" value="1"/>
</dbReference>
<evidence type="ECO:0000313" key="3">
    <source>
        <dbReference type="EMBL" id="KAJ0984996.1"/>
    </source>
</evidence>
<feature type="compositionally biased region" description="Polar residues" evidence="1">
    <location>
        <begin position="90"/>
        <end position="103"/>
    </location>
</feature>
<feature type="region of interest" description="Disordered" evidence="1">
    <location>
        <begin position="90"/>
        <end position="134"/>
    </location>
</feature>
<feature type="domain" description="Retrovirus-related Pol polyprotein from transposon TNT 1-94-like beta-barrel" evidence="2">
    <location>
        <begin position="182"/>
        <end position="258"/>
    </location>
</feature>
<reference evidence="3" key="2">
    <citation type="journal article" date="2022" name="Hortic Res">
        <title>The genome of Dioscorea zingiberensis sheds light on the biosynthesis, origin and evolution of the medicinally important diosgenin saponins.</title>
        <authorList>
            <person name="Li Y."/>
            <person name="Tan C."/>
            <person name="Li Z."/>
            <person name="Guo J."/>
            <person name="Li S."/>
            <person name="Chen X."/>
            <person name="Wang C."/>
            <person name="Dai X."/>
            <person name="Yang H."/>
            <person name="Song W."/>
            <person name="Hou L."/>
            <person name="Xu J."/>
            <person name="Tong Z."/>
            <person name="Xu A."/>
            <person name="Yuan X."/>
            <person name="Wang W."/>
            <person name="Yang Q."/>
            <person name="Chen L."/>
            <person name="Sun Z."/>
            <person name="Wang K."/>
            <person name="Pan B."/>
            <person name="Chen J."/>
            <person name="Bao Y."/>
            <person name="Liu F."/>
            <person name="Qi X."/>
            <person name="Gang D.R."/>
            <person name="Wen J."/>
            <person name="Li J."/>
        </authorList>
    </citation>
    <scope>NUCLEOTIDE SEQUENCE</scope>
    <source>
        <strain evidence="3">Dzin_1.0</strain>
    </source>
</reference>
<dbReference type="EMBL" id="JAGGNH010000001">
    <property type="protein sequence ID" value="KAJ0984996.1"/>
    <property type="molecule type" value="Genomic_DNA"/>
</dbReference>
<dbReference type="PANTHER" id="PTHR47481:SF10">
    <property type="entry name" value="COPIA-LIKE POLYPROTEIN_RETROTRANSPOSON"/>
    <property type="match status" value="1"/>
</dbReference>
<reference evidence="3" key="1">
    <citation type="submission" date="2021-03" db="EMBL/GenBank/DDBJ databases">
        <authorList>
            <person name="Li Z."/>
            <person name="Yang C."/>
        </authorList>
    </citation>
    <scope>NUCLEOTIDE SEQUENCE</scope>
    <source>
        <strain evidence="3">Dzin_1.0</strain>
        <tissue evidence="3">Leaf</tissue>
    </source>
</reference>
<dbReference type="PANTHER" id="PTHR47481">
    <property type="match status" value="1"/>
</dbReference>
<comment type="caution">
    <text evidence="3">The sequence shown here is derived from an EMBL/GenBank/DDBJ whole genome shotgun (WGS) entry which is preliminary data.</text>
</comment>
<dbReference type="Proteomes" id="UP001085076">
    <property type="component" value="Miscellaneous, Linkage group lg01"/>
</dbReference>
<dbReference type="AlphaFoldDB" id="A0A9D5D419"/>
<organism evidence="3 4">
    <name type="scientific">Dioscorea zingiberensis</name>
    <dbReference type="NCBI Taxonomy" id="325984"/>
    <lineage>
        <taxon>Eukaryota</taxon>
        <taxon>Viridiplantae</taxon>
        <taxon>Streptophyta</taxon>
        <taxon>Embryophyta</taxon>
        <taxon>Tracheophyta</taxon>
        <taxon>Spermatophyta</taxon>
        <taxon>Magnoliopsida</taxon>
        <taxon>Liliopsida</taxon>
        <taxon>Dioscoreales</taxon>
        <taxon>Dioscoreaceae</taxon>
        <taxon>Dioscorea</taxon>
    </lineage>
</organism>
<dbReference type="OrthoDB" id="690728at2759"/>
<dbReference type="Pfam" id="PF22936">
    <property type="entry name" value="Pol_BBD"/>
    <property type="match status" value="1"/>
</dbReference>